<proteinExistence type="predicted"/>
<dbReference type="EMBL" id="SBIQ01000169">
    <property type="protein sequence ID" value="KAF7682853.1"/>
    <property type="molecule type" value="Genomic_DNA"/>
</dbReference>
<protein>
    <submittedName>
        <fullName evidence="2">Uncharacterized protein</fullName>
    </submittedName>
</protein>
<dbReference type="SUPFAM" id="SSF50978">
    <property type="entry name" value="WD40 repeat-like"/>
    <property type="match status" value="1"/>
</dbReference>
<dbReference type="InterPro" id="IPR036322">
    <property type="entry name" value="WD40_repeat_dom_sf"/>
</dbReference>
<dbReference type="InterPro" id="IPR015943">
    <property type="entry name" value="WD40/YVTN_repeat-like_dom_sf"/>
</dbReference>
<organism evidence="2 3">
    <name type="scientific">Astathelohania contejeani</name>
    <dbReference type="NCBI Taxonomy" id="164912"/>
    <lineage>
        <taxon>Eukaryota</taxon>
        <taxon>Fungi</taxon>
        <taxon>Fungi incertae sedis</taxon>
        <taxon>Microsporidia</taxon>
        <taxon>Astathelohaniidae</taxon>
        <taxon>Astathelohania</taxon>
    </lineage>
</organism>
<reference evidence="2 3" key="1">
    <citation type="submission" date="2019-01" db="EMBL/GenBank/DDBJ databases">
        <title>Genomes sequencing and comparative genomics of infectious freshwater microsporidia, Cucumispora dikerogammari and Thelohania contejeani.</title>
        <authorList>
            <person name="Cormier A."/>
            <person name="Giraud I."/>
            <person name="Wattier R."/>
            <person name="Teixeira M."/>
            <person name="Grandjean F."/>
            <person name="Rigaud T."/>
            <person name="Cordaux R."/>
        </authorList>
    </citation>
    <scope>NUCLEOTIDE SEQUENCE [LARGE SCALE GENOMIC DNA]</scope>
    <source>
        <strain evidence="2">T1</strain>
        <tissue evidence="2">Spores</tissue>
    </source>
</reference>
<dbReference type="InterPro" id="IPR001680">
    <property type="entry name" value="WD40_rpt"/>
</dbReference>
<sequence length="330" mass="36755">MRETPNLSAYKLYKLRERKRNTRALSEITHGDINIQTRIFALSSENGIIAFGSNESENISSYIEATDAPISDIIWISPHQLVFSSFPTGMCIYDVLAQNISLRIGDPVRCISHTKYPGIVTGDHDGYVRLWDIRMPTYHTQFQTGGVVTALAFNGKPNLYAATTPGCTILTWDLRYTQSRTEKPSPISRAAATSLVIGSHSLVALDTTGMLHKVDGEGQPIMKTRVGPEYQCNVGDIKHDTINGMLITSFYNQLTIVDELTFSRGDKAIVEGISGILSTSRIKDLSTDYRNCYNRYTNIDQSINTFTNTGTVITHNLEKDSGFINKSIFY</sequence>
<dbReference type="SMART" id="SM00320">
    <property type="entry name" value="WD40"/>
    <property type="match status" value="3"/>
</dbReference>
<dbReference type="Gene3D" id="2.130.10.10">
    <property type="entry name" value="YVTN repeat-like/Quinoprotein amine dehydrogenase"/>
    <property type="match status" value="1"/>
</dbReference>
<feature type="repeat" description="WD" evidence="1">
    <location>
        <begin position="119"/>
        <end position="134"/>
    </location>
</feature>
<gene>
    <name evidence="2" type="ORF">TCON_1932</name>
</gene>
<comment type="caution">
    <text evidence="2">The sequence shown here is derived from an EMBL/GenBank/DDBJ whole genome shotgun (WGS) entry which is preliminary data.</text>
</comment>
<keyword evidence="3" id="KW-1185">Reference proteome</keyword>
<dbReference type="Proteomes" id="UP001516464">
    <property type="component" value="Unassembled WGS sequence"/>
</dbReference>
<evidence type="ECO:0000313" key="2">
    <source>
        <dbReference type="EMBL" id="KAF7682853.1"/>
    </source>
</evidence>
<accession>A0ABQ7HXE5</accession>
<keyword evidence="1" id="KW-0853">WD repeat</keyword>
<name>A0ABQ7HXE5_9MICR</name>
<evidence type="ECO:0000313" key="3">
    <source>
        <dbReference type="Proteomes" id="UP001516464"/>
    </source>
</evidence>
<evidence type="ECO:0000256" key="1">
    <source>
        <dbReference type="PROSITE-ProRule" id="PRU00221"/>
    </source>
</evidence>
<dbReference type="PROSITE" id="PS50082">
    <property type="entry name" value="WD_REPEATS_2"/>
    <property type="match status" value="1"/>
</dbReference>